<dbReference type="RefSeq" id="XP_009064155.1">
    <property type="nucleotide sequence ID" value="XM_009065907.1"/>
</dbReference>
<dbReference type="KEGG" id="lgi:LOTGIDRAFT_93097"/>
<dbReference type="InterPro" id="IPR036352">
    <property type="entry name" value="Semap_dom_sf"/>
</dbReference>
<feature type="non-terminal residue" evidence="3">
    <location>
        <position position="470"/>
    </location>
</feature>
<dbReference type="InterPro" id="IPR015943">
    <property type="entry name" value="WD40/YVTN_repeat-like_dom_sf"/>
</dbReference>
<dbReference type="AlphaFoldDB" id="V3ZLQ8"/>
<gene>
    <name evidence="3" type="ORF">LOTGIDRAFT_93097</name>
</gene>
<dbReference type="STRING" id="225164.V3ZLQ8"/>
<keyword evidence="4" id="KW-1185">Reference proteome</keyword>
<evidence type="ECO:0000256" key="1">
    <source>
        <dbReference type="PROSITE-ProRule" id="PRU00352"/>
    </source>
</evidence>
<proteinExistence type="predicted"/>
<dbReference type="SUPFAM" id="SSF101912">
    <property type="entry name" value="Sema domain"/>
    <property type="match status" value="1"/>
</dbReference>
<feature type="domain" description="Sema" evidence="2">
    <location>
        <begin position="1"/>
        <end position="448"/>
    </location>
</feature>
<dbReference type="GO" id="GO:0030335">
    <property type="term" value="P:positive regulation of cell migration"/>
    <property type="evidence" value="ECO:0007669"/>
    <property type="project" value="TreeGrafter"/>
</dbReference>
<evidence type="ECO:0000313" key="3">
    <source>
        <dbReference type="EMBL" id="ESO85242.1"/>
    </source>
</evidence>
<dbReference type="OMA" id="WERQLEP"/>
<sequence>NYFKVISSQNDWMLVGGRNVIHNVSLNDLELLDSINWPSDKSDINVCIHKQKTKEECQNYIRVIVPKTPGELFVCGTNAYRPRCRTYIKQENGKFEFEGKEEQGIAKCPFDPKQNSTSVYSNGVLYSATVADFSNRDPLIIHAEKNKYVRTEQYDSKWLNEPNFVSSFDKDDKVFFFFRETAVENINCGKATFSRVARVCKQDVGGDVVLQNIFTSYFKARLNCSIPGNFPFHFNEIQSTTELGQGNYRPVSDSGDRNNMVYGVFTTNENSIPGSAICAYSHADILDAFRGKFKGQESALHNWLAVPRDKIPTPHPERCTNDSKKIPDMTLDFVKTHPLMDTAIPARGGAPVLVHTSFTSRFTQIAVDWQVFSGKGRYYDVMFVGTDDGKVIKAINKGETSKIETVVIEEIQVFADKSPVVNLKLYKGNHISEKLVVISEKEIISIPLHRCHEKKNCHDCVALQDPYCSW</sequence>
<dbReference type="PANTHER" id="PTHR11036">
    <property type="entry name" value="SEMAPHORIN"/>
    <property type="match status" value="1"/>
</dbReference>
<dbReference type="GO" id="GO:0030215">
    <property type="term" value="F:semaphorin receptor binding"/>
    <property type="evidence" value="ECO:0007669"/>
    <property type="project" value="InterPro"/>
</dbReference>
<organism evidence="3 4">
    <name type="scientific">Lottia gigantea</name>
    <name type="common">Giant owl limpet</name>
    <dbReference type="NCBI Taxonomy" id="225164"/>
    <lineage>
        <taxon>Eukaryota</taxon>
        <taxon>Metazoa</taxon>
        <taxon>Spiralia</taxon>
        <taxon>Lophotrochozoa</taxon>
        <taxon>Mollusca</taxon>
        <taxon>Gastropoda</taxon>
        <taxon>Patellogastropoda</taxon>
        <taxon>Lottioidea</taxon>
        <taxon>Lottiidae</taxon>
        <taxon>Lottia</taxon>
    </lineage>
</organism>
<dbReference type="GO" id="GO:0071526">
    <property type="term" value="P:semaphorin-plexin signaling pathway"/>
    <property type="evidence" value="ECO:0007669"/>
    <property type="project" value="TreeGrafter"/>
</dbReference>
<dbReference type="CTD" id="20252965"/>
<dbReference type="GO" id="GO:0007411">
    <property type="term" value="P:axon guidance"/>
    <property type="evidence" value="ECO:0007669"/>
    <property type="project" value="TreeGrafter"/>
</dbReference>
<dbReference type="GO" id="GO:0045499">
    <property type="term" value="F:chemorepellent activity"/>
    <property type="evidence" value="ECO:0007669"/>
    <property type="project" value="TreeGrafter"/>
</dbReference>
<evidence type="ECO:0000313" key="4">
    <source>
        <dbReference type="Proteomes" id="UP000030746"/>
    </source>
</evidence>
<dbReference type="SUPFAM" id="SSF103575">
    <property type="entry name" value="Plexin repeat"/>
    <property type="match status" value="1"/>
</dbReference>
<feature type="non-terminal residue" evidence="3">
    <location>
        <position position="1"/>
    </location>
</feature>
<dbReference type="InterPro" id="IPR001627">
    <property type="entry name" value="Semap_dom"/>
</dbReference>
<name>V3ZLQ8_LOTGI</name>
<dbReference type="Pfam" id="PF01403">
    <property type="entry name" value="Sema"/>
    <property type="match status" value="1"/>
</dbReference>
<accession>V3ZLQ8</accession>
<dbReference type="PROSITE" id="PS51004">
    <property type="entry name" value="SEMA"/>
    <property type="match status" value="1"/>
</dbReference>
<dbReference type="EMBL" id="KB203301">
    <property type="protein sequence ID" value="ESO85242.1"/>
    <property type="molecule type" value="Genomic_DNA"/>
</dbReference>
<dbReference type="GeneID" id="20252965"/>
<dbReference type="PANTHER" id="PTHR11036:SF127">
    <property type="entry name" value="SEMAPHORIN-1A"/>
    <property type="match status" value="1"/>
</dbReference>
<dbReference type="Proteomes" id="UP000030746">
    <property type="component" value="Unassembled WGS sequence"/>
</dbReference>
<comment type="caution">
    <text evidence="1">Lacks conserved residue(s) required for the propagation of feature annotation.</text>
</comment>
<dbReference type="Gene3D" id="2.130.10.10">
    <property type="entry name" value="YVTN repeat-like/Quinoprotein amine dehydrogenase"/>
    <property type="match status" value="1"/>
</dbReference>
<dbReference type="SMART" id="SM00630">
    <property type="entry name" value="Sema"/>
    <property type="match status" value="1"/>
</dbReference>
<dbReference type="FunFam" id="2.130.10.10:FF:000346">
    <property type="entry name" value="Sema-1a, isoform D"/>
    <property type="match status" value="1"/>
</dbReference>
<evidence type="ECO:0000259" key="2">
    <source>
        <dbReference type="PROSITE" id="PS51004"/>
    </source>
</evidence>
<reference evidence="3 4" key="1">
    <citation type="journal article" date="2013" name="Nature">
        <title>Insights into bilaterian evolution from three spiralian genomes.</title>
        <authorList>
            <person name="Simakov O."/>
            <person name="Marletaz F."/>
            <person name="Cho S.J."/>
            <person name="Edsinger-Gonzales E."/>
            <person name="Havlak P."/>
            <person name="Hellsten U."/>
            <person name="Kuo D.H."/>
            <person name="Larsson T."/>
            <person name="Lv J."/>
            <person name="Arendt D."/>
            <person name="Savage R."/>
            <person name="Osoegawa K."/>
            <person name="de Jong P."/>
            <person name="Grimwood J."/>
            <person name="Chapman J.A."/>
            <person name="Shapiro H."/>
            <person name="Aerts A."/>
            <person name="Otillar R.P."/>
            <person name="Terry A.Y."/>
            <person name="Boore J.L."/>
            <person name="Grigoriev I.V."/>
            <person name="Lindberg D.R."/>
            <person name="Seaver E.C."/>
            <person name="Weisblat D.A."/>
            <person name="Putnam N.H."/>
            <person name="Rokhsar D.S."/>
        </authorList>
    </citation>
    <scope>NUCLEOTIDE SEQUENCE [LARGE SCALE GENOMIC DNA]</scope>
</reference>
<protein>
    <recommendedName>
        <fullName evidence="2">Sema domain-containing protein</fullName>
    </recommendedName>
</protein>
<dbReference type="OrthoDB" id="9988752at2759"/>
<dbReference type="HOGENOM" id="CLU_009051_7_2_1"/>
<dbReference type="GO" id="GO:0005886">
    <property type="term" value="C:plasma membrane"/>
    <property type="evidence" value="ECO:0007669"/>
    <property type="project" value="TreeGrafter"/>
</dbReference>
<dbReference type="InterPro" id="IPR027231">
    <property type="entry name" value="Semaphorin"/>
</dbReference>